<name>A6TT63_ALKMQ</name>
<proteinExistence type="predicted"/>
<organism evidence="1 2">
    <name type="scientific">Alkaliphilus metalliredigens (strain QYMF)</name>
    <dbReference type="NCBI Taxonomy" id="293826"/>
    <lineage>
        <taxon>Bacteria</taxon>
        <taxon>Bacillati</taxon>
        <taxon>Bacillota</taxon>
        <taxon>Clostridia</taxon>
        <taxon>Peptostreptococcales</taxon>
        <taxon>Natronincolaceae</taxon>
        <taxon>Alkaliphilus</taxon>
    </lineage>
</organism>
<evidence type="ECO:0000313" key="1">
    <source>
        <dbReference type="EMBL" id="ABR49381.1"/>
    </source>
</evidence>
<dbReference type="RefSeq" id="WP_012064346.1">
    <property type="nucleotide sequence ID" value="NC_009633.1"/>
</dbReference>
<protein>
    <submittedName>
        <fullName evidence="1">Uncharacterized protein</fullName>
    </submittedName>
</protein>
<dbReference type="Proteomes" id="UP000001572">
    <property type="component" value="Chromosome"/>
</dbReference>
<dbReference type="EMBL" id="CP000724">
    <property type="protein sequence ID" value="ABR49381.1"/>
    <property type="molecule type" value="Genomic_DNA"/>
</dbReference>
<dbReference type="STRING" id="293826.Amet_3243"/>
<evidence type="ECO:0000313" key="2">
    <source>
        <dbReference type="Proteomes" id="UP000001572"/>
    </source>
</evidence>
<sequence>MMHSIGKFNGISNAVERMGLGPGIFESLKESVDATNDEMLRIET</sequence>
<reference evidence="2" key="1">
    <citation type="journal article" date="2016" name="Genome Announc.">
        <title>Complete genome sequence of Alkaliphilus metalliredigens strain QYMF, an alkaliphilic and metal-reducing bacterium isolated from borax-contaminated leachate ponds.</title>
        <authorList>
            <person name="Hwang C."/>
            <person name="Copeland A."/>
            <person name="Lucas S."/>
            <person name="Lapidus A."/>
            <person name="Barry K."/>
            <person name="Detter J.C."/>
            <person name="Glavina Del Rio T."/>
            <person name="Hammon N."/>
            <person name="Israni S."/>
            <person name="Dalin E."/>
            <person name="Tice H."/>
            <person name="Pitluck S."/>
            <person name="Chertkov O."/>
            <person name="Brettin T."/>
            <person name="Bruce D."/>
            <person name="Han C."/>
            <person name="Schmutz J."/>
            <person name="Larimer F."/>
            <person name="Land M.L."/>
            <person name="Hauser L."/>
            <person name="Kyrpides N."/>
            <person name="Mikhailova N."/>
            <person name="Ye Q."/>
            <person name="Zhou J."/>
            <person name="Richardson P."/>
            <person name="Fields M.W."/>
        </authorList>
    </citation>
    <scope>NUCLEOTIDE SEQUENCE [LARGE SCALE GENOMIC DNA]</scope>
    <source>
        <strain evidence="2">QYMF</strain>
    </source>
</reference>
<accession>A6TT63</accession>
<keyword evidence="2" id="KW-1185">Reference proteome</keyword>
<gene>
    <name evidence="1" type="ordered locus">Amet_3243</name>
</gene>
<dbReference type="KEGG" id="amt:Amet_3243"/>
<dbReference type="HOGENOM" id="CLU_3211545_0_0_9"/>
<dbReference type="AlphaFoldDB" id="A6TT63"/>